<evidence type="ECO:0000259" key="9">
    <source>
        <dbReference type="PROSITE" id="PS50235"/>
    </source>
</evidence>
<proteinExistence type="inferred from homology"/>
<feature type="region of interest" description="Disordered" evidence="8">
    <location>
        <begin position="273"/>
        <end position="324"/>
    </location>
</feature>
<dbReference type="Gene3D" id="3.90.70.10">
    <property type="entry name" value="Cysteine proteinases"/>
    <property type="match status" value="1"/>
</dbReference>
<feature type="region of interest" description="Disordered" evidence="8">
    <location>
        <begin position="19"/>
        <end position="100"/>
    </location>
</feature>
<evidence type="ECO:0000256" key="4">
    <source>
        <dbReference type="ARBA" id="ARBA00022670"/>
    </source>
</evidence>
<protein>
    <recommendedName>
        <fullName evidence="3">ubiquitinyl hydrolase 1</fullName>
        <ecNumber evidence="3">3.4.19.12</ecNumber>
    </recommendedName>
</protein>
<comment type="catalytic activity">
    <reaction evidence="1">
        <text>Thiol-dependent hydrolysis of ester, thioester, amide, peptide and isopeptide bonds formed by the C-terminal Gly of ubiquitin (a 76-residue protein attached to proteins as an intracellular targeting signal).</text>
        <dbReference type="EC" id="3.4.19.12"/>
    </reaction>
</comment>
<evidence type="ECO:0000256" key="8">
    <source>
        <dbReference type="SAM" id="MobiDB-lite"/>
    </source>
</evidence>
<feature type="compositionally biased region" description="Basic and acidic residues" evidence="8">
    <location>
        <begin position="275"/>
        <end position="324"/>
    </location>
</feature>
<dbReference type="PROSITE" id="PS50235">
    <property type="entry name" value="USP_3"/>
    <property type="match status" value="1"/>
</dbReference>
<dbReference type="AlphaFoldDB" id="A0A7S3DEG2"/>
<comment type="similarity">
    <text evidence="2">Belongs to the peptidase C19 family.</text>
</comment>
<dbReference type="InterPro" id="IPR050185">
    <property type="entry name" value="Ub_carboxyl-term_hydrolase"/>
</dbReference>
<dbReference type="InterPro" id="IPR001394">
    <property type="entry name" value="Peptidase_C19_UCH"/>
</dbReference>
<dbReference type="InterPro" id="IPR038765">
    <property type="entry name" value="Papain-like_cys_pep_sf"/>
</dbReference>
<dbReference type="GO" id="GO:0016579">
    <property type="term" value="P:protein deubiquitination"/>
    <property type="evidence" value="ECO:0007669"/>
    <property type="project" value="InterPro"/>
</dbReference>
<evidence type="ECO:0000256" key="5">
    <source>
        <dbReference type="ARBA" id="ARBA00022786"/>
    </source>
</evidence>
<dbReference type="SUPFAM" id="SSF54001">
    <property type="entry name" value="Cysteine proteinases"/>
    <property type="match status" value="1"/>
</dbReference>
<dbReference type="EC" id="3.4.19.12" evidence="3"/>
<keyword evidence="4" id="KW-0645">Protease</keyword>
<dbReference type="PROSITE" id="PS00973">
    <property type="entry name" value="USP_2"/>
    <property type="match status" value="1"/>
</dbReference>
<keyword evidence="5" id="KW-0833">Ubl conjugation pathway</keyword>
<dbReference type="GO" id="GO:0006508">
    <property type="term" value="P:proteolysis"/>
    <property type="evidence" value="ECO:0007669"/>
    <property type="project" value="UniProtKB-KW"/>
</dbReference>
<feature type="domain" description="USP" evidence="9">
    <location>
        <begin position="1"/>
        <end position="427"/>
    </location>
</feature>
<evidence type="ECO:0000313" key="10">
    <source>
        <dbReference type="EMBL" id="CAE0253673.1"/>
    </source>
</evidence>
<dbReference type="EMBL" id="HBIB01024249">
    <property type="protein sequence ID" value="CAE0253673.1"/>
    <property type="molecule type" value="Transcribed_RNA"/>
</dbReference>
<accession>A0A7S3DEG2</accession>
<feature type="compositionally biased region" description="Basic and acidic residues" evidence="8">
    <location>
        <begin position="34"/>
        <end position="48"/>
    </location>
</feature>
<evidence type="ECO:0000256" key="6">
    <source>
        <dbReference type="ARBA" id="ARBA00022801"/>
    </source>
</evidence>
<dbReference type="PANTHER" id="PTHR21646">
    <property type="entry name" value="UBIQUITIN CARBOXYL-TERMINAL HYDROLASE"/>
    <property type="match status" value="1"/>
</dbReference>
<evidence type="ECO:0000256" key="1">
    <source>
        <dbReference type="ARBA" id="ARBA00000707"/>
    </source>
</evidence>
<name>A0A7S3DEG2_9EUKA</name>
<evidence type="ECO:0000256" key="3">
    <source>
        <dbReference type="ARBA" id="ARBA00012759"/>
    </source>
</evidence>
<keyword evidence="6" id="KW-0378">Hydrolase</keyword>
<reference evidence="10" key="1">
    <citation type="submission" date="2021-01" db="EMBL/GenBank/DDBJ databases">
        <authorList>
            <person name="Corre E."/>
            <person name="Pelletier E."/>
            <person name="Niang G."/>
            <person name="Scheremetjew M."/>
            <person name="Finn R."/>
            <person name="Kale V."/>
            <person name="Holt S."/>
            <person name="Cochrane G."/>
            <person name="Meng A."/>
            <person name="Brown T."/>
            <person name="Cohen L."/>
        </authorList>
    </citation>
    <scope>NUCLEOTIDE SEQUENCE</scope>
    <source>
        <strain evidence="10">NIES-2562</strain>
    </source>
</reference>
<organism evidence="10">
    <name type="scientific">Palpitomonas bilix</name>
    <dbReference type="NCBI Taxonomy" id="652834"/>
    <lineage>
        <taxon>Eukaryota</taxon>
        <taxon>Eukaryota incertae sedis</taxon>
    </lineage>
</organism>
<sequence>MIYDFVWRCVRSYLHIGGKQESDKEGGEEMEVDEREKEEGDRSDEHFPSEYAADVNTNAASLTSSSFRQPRPSPPSTSPTSSDHTSSKDGEEKVERKGKEETQSPFVIRCVTRTGDECCYCKWNKFCMGCVLKCNDDALPNQFVSHSCFLSIDWSPSVLQSLFDKSEAEKVEDHPSVERCHNLLHKPMSIDKCLHAFTEEEKLGEDDYWYCPKCKDFRSASKKLDIWKTPRVLVLHLKRFMQMGNSSVMRKTHIPVHFPVDDLSLESSMSIQAESRMEVERSMNGEGKKRAKREEESGEERNRGDKQQKQMEKEGGEEERKKVEVVEEQNVEVMVDADAMKEVKENGGATPSPPPRSPPLLAPEAHGHTYKLVATSNHYGALGAGHYIAYGRNEKGQWHSFDDSRVTAAKVEDITPESAYLMVYVRDDIDSFTPPAHLDEASCTQRPPDANKGKKWGSGISGFFKRIFKS</sequence>
<feature type="compositionally biased region" description="Basic and acidic residues" evidence="8">
    <location>
        <begin position="85"/>
        <end position="100"/>
    </location>
</feature>
<dbReference type="PANTHER" id="PTHR21646:SF24">
    <property type="entry name" value="UBIQUITIN CARBOXYL-TERMINAL HYDROLASE"/>
    <property type="match status" value="1"/>
</dbReference>
<evidence type="ECO:0000256" key="7">
    <source>
        <dbReference type="ARBA" id="ARBA00022807"/>
    </source>
</evidence>
<evidence type="ECO:0000256" key="2">
    <source>
        <dbReference type="ARBA" id="ARBA00009085"/>
    </source>
</evidence>
<dbReference type="Pfam" id="PF00443">
    <property type="entry name" value="UCH"/>
    <property type="match status" value="1"/>
</dbReference>
<dbReference type="InterPro" id="IPR028889">
    <property type="entry name" value="USP"/>
</dbReference>
<gene>
    <name evidence="10" type="ORF">PBIL07802_LOCUS15908</name>
</gene>
<dbReference type="InterPro" id="IPR018200">
    <property type="entry name" value="USP_CS"/>
</dbReference>
<keyword evidence="7" id="KW-0788">Thiol protease</keyword>
<dbReference type="GO" id="GO:0004843">
    <property type="term" value="F:cysteine-type deubiquitinase activity"/>
    <property type="evidence" value="ECO:0007669"/>
    <property type="project" value="UniProtKB-EC"/>
</dbReference>